<keyword evidence="1" id="KW-1133">Transmembrane helix</keyword>
<accession>M4SK75</accession>
<dbReference type="EMBL" id="HQ634192">
    <property type="protein sequence ID" value="AGH56737.1"/>
    <property type="molecule type" value="Genomic_DNA"/>
</dbReference>
<evidence type="ECO:0000313" key="2">
    <source>
        <dbReference type="EMBL" id="AGH56737.1"/>
    </source>
</evidence>
<keyword evidence="1" id="KW-0812">Transmembrane</keyword>
<feature type="transmembrane region" description="Helical" evidence="1">
    <location>
        <begin position="30"/>
        <end position="49"/>
    </location>
</feature>
<protein>
    <submittedName>
        <fullName evidence="2">Uncharacterized protein</fullName>
    </submittedName>
</protein>
<dbReference type="Proteomes" id="UP000203074">
    <property type="component" value="Segment"/>
</dbReference>
<sequence length="50" mass="6130">MKYSQKVWIPLYGYLLVRFFGYQVDNYDIWSRFHLSCLLMITLVLLTSYM</sequence>
<dbReference type="RefSeq" id="YP_007673420.1">
    <property type="nucleotide sequence ID" value="NC_020842.1"/>
</dbReference>
<reference evidence="3 4" key="2">
    <citation type="journal article" date="2013" name="Proc. Natl. Acad. Sci. U.S.A.">
        <title>Twelve previously unknown phage genera are ubiquitous in global oceans.</title>
        <authorList>
            <person name="Holmfeldt K."/>
            <person name="Solonenko N."/>
            <person name="Shah M."/>
            <person name="Corrier K."/>
            <person name="Riemann L."/>
            <person name="Verberkmoes N.C."/>
            <person name="Sullivan M.B."/>
        </authorList>
    </citation>
    <scope>NUCLEOTIDE SEQUENCE [LARGE SCALE GENOMIC DNA]</scope>
    <source>
        <strain evidence="3">PhiST</strain>
    </source>
</reference>
<organism evidence="2 5">
    <name type="scientific">Cellulophaga phage phiST</name>
    <dbReference type="NCBI Taxonomy" id="756282"/>
    <lineage>
        <taxon>Viruses</taxon>
        <taxon>Duplodnaviria</taxon>
        <taxon>Heunggongvirae</taxon>
        <taxon>Uroviricota</taxon>
        <taxon>Caudoviricetes</taxon>
        <taxon>Cbastvirus</taxon>
        <taxon>Cbastvirus ST</taxon>
    </lineage>
</organism>
<evidence type="ECO:0000313" key="3">
    <source>
        <dbReference type="EMBL" id="AGO47210.1"/>
    </source>
</evidence>
<dbReference type="Proteomes" id="UP000014729">
    <property type="component" value="Segment"/>
</dbReference>
<evidence type="ECO:0000313" key="4">
    <source>
        <dbReference type="Proteomes" id="UP000014729"/>
    </source>
</evidence>
<reference evidence="2 5" key="1">
    <citation type="submission" date="2010-11" db="EMBL/GenBank/DDBJ databases">
        <title>The Genome Sequence of Cellulophaga phage phiST.</title>
        <authorList>
            <consortium name="The Broad Institute Genome Sequencing Platform"/>
            <person name="Henn M.R."/>
            <person name="Reimann L."/>
            <person name="Holmfelt K."/>
            <person name="Levin J."/>
            <person name="Malboeuf C."/>
            <person name="Casali M."/>
            <person name="Russ C."/>
            <person name="Lennon N."/>
            <person name="Chapman S.B."/>
            <person name="Erlich R."/>
            <person name="Young S.K."/>
            <person name="Yandava C."/>
            <person name="Zeng Q."/>
            <person name="Alvarado L."/>
            <person name="Anderson S."/>
            <person name="Berlin A."/>
            <person name="Chen Z."/>
            <person name="Freedman E."/>
            <person name="Gellesch M."/>
            <person name="Goldberg J."/>
            <person name="Green L."/>
            <person name="Griggs A."/>
            <person name="Gujja S."/>
            <person name="Heilman E.R."/>
            <person name="Heiman D."/>
            <person name="Hollinger A."/>
            <person name="Howarth C."/>
            <person name="Larson L."/>
            <person name="Mehta T."/>
            <person name="Pearson M."/>
            <person name="Roberts A."/>
            <person name="Ryan E."/>
            <person name="Saif S."/>
            <person name="Shea T."/>
            <person name="Shenoy N."/>
            <person name="Sisk P."/>
            <person name="Stolte C."/>
            <person name="Sykes S."/>
            <person name="White J."/>
            <person name="Haas B."/>
            <person name="Nusbaum C."/>
            <person name="Birren B."/>
        </authorList>
    </citation>
    <scope>NUCLEOTIDE SEQUENCE [LARGE SCALE GENOMIC DNA]</scope>
    <source>
        <strain evidence="2">PhiST</strain>
        <strain evidence="5">phiST</strain>
    </source>
</reference>
<keyword evidence="5" id="KW-1185">Reference proteome</keyword>
<reference evidence="4" key="3">
    <citation type="submission" date="2013-03" db="EMBL/GenBank/DDBJ databases">
        <title>The Cellulophaga phages: a novel, diverse, and globally ubiquitous model system.</title>
        <authorList>
            <person name="Holmfeldt K."/>
            <person name="Solonenko N."/>
            <person name="Shah M."/>
            <person name="Corrier K."/>
            <person name="Riemann L."/>
            <person name="VerBerkmoes N.C."/>
            <person name="Sullivan M.B."/>
        </authorList>
    </citation>
    <scope>NUCLEOTIDE SEQUENCE [LARGE SCALE GENOMIC DNA]</scope>
</reference>
<dbReference type="EMBL" id="KC821604">
    <property type="protein sequence ID" value="AGO47210.1"/>
    <property type="molecule type" value="Genomic_DNA"/>
</dbReference>
<feature type="transmembrane region" description="Helical" evidence="1">
    <location>
        <begin position="7"/>
        <end position="24"/>
    </location>
</feature>
<evidence type="ECO:0000313" key="5">
    <source>
        <dbReference type="Proteomes" id="UP000203074"/>
    </source>
</evidence>
<dbReference type="KEGG" id="vg:15009936"/>
<evidence type="ECO:0000256" key="1">
    <source>
        <dbReference type="SAM" id="Phobius"/>
    </source>
</evidence>
<proteinExistence type="predicted"/>
<keyword evidence="1" id="KW-0472">Membrane</keyword>
<name>M4SK75_9CAUD</name>
<dbReference type="GeneID" id="15009936"/>
<gene>
    <name evidence="2" type="ORF">CGPG_00038</name>
    <name evidence="3" type="ORF">PhiST_gp071</name>
</gene>